<reference evidence="1" key="1">
    <citation type="submission" date="2021-06" db="EMBL/GenBank/DDBJ databases">
        <authorList>
            <person name="Kallberg Y."/>
            <person name="Tangrot J."/>
            <person name="Rosling A."/>
        </authorList>
    </citation>
    <scope>NUCLEOTIDE SEQUENCE</scope>
    <source>
        <strain evidence="1">BR232B</strain>
    </source>
</reference>
<comment type="caution">
    <text evidence="1">The sequence shown here is derived from an EMBL/GenBank/DDBJ whole genome shotgun (WGS) entry which is preliminary data.</text>
</comment>
<protein>
    <submittedName>
        <fullName evidence="1">6620_t:CDS:1</fullName>
    </submittedName>
</protein>
<evidence type="ECO:0000313" key="1">
    <source>
        <dbReference type="EMBL" id="CAG8470538.1"/>
    </source>
</evidence>
<dbReference type="OrthoDB" id="6247875at2759"/>
<dbReference type="SUPFAM" id="SSF47095">
    <property type="entry name" value="HMG-box"/>
    <property type="match status" value="1"/>
</dbReference>
<dbReference type="Gene3D" id="1.10.30.10">
    <property type="entry name" value="High mobility group box domain"/>
    <property type="match status" value="1"/>
</dbReference>
<keyword evidence="2" id="KW-1185">Reference proteome</keyword>
<dbReference type="EMBL" id="CAJVPI010000062">
    <property type="protein sequence ID" value="CAG8470538.1"/>
    <property type="molecule type" value="Genomic_DNA"/>
</dbReference>
<organism evidence="1 2">
    <name type="scientific">Paraglomus brasilianum</name>
    <dbReference type="NCBI Taxonomy" id="144538"/>
    <lineage>
        <taxon>Eukaryota</taxon>
        <taxon>Fungi</taxon>
        <taxon>Fungi incertae sedis</taxon>
        <taxon>Mucoromycota</taxon>
        <taxon>Glomeromycotina</taxon>
        <taxon>Glomeromycetes</taxon>
        <taxon>Paraglomerales</taxon>
        <taxon>Paraglomeraceae</taxon>
        <taxon>Paraglomus</taxon>
    </lineage>
</organism>
<name>A0A9N8Z7A6_9GLOM</name>
<proteinExistence type="predicted"/>
<evidence type="ECO:0000313" key="2">
    <source>
        <dbReference type="Proteomes" id="UP000789739"/>
    </source>
</evidence>
<dbReference type="Proteomes" id="UP000789739">
    <property type="component" value="Unassembled WGS sequence"/>
</dbReference>
<dbReference type="AlphaFoldDB" id="A0A9N8Z7A6"/>
<accession>A0A9N8Z7A6</accession>
<gene>
    <name evidence="1" type="ORF">PBRASI_LOCUS1048</name>
</gene>
<dbReference type="InterPro" id="IPR036910">
    <property type="entry name" value="HMG_box_dom_sf"/>
</dbReference>
<sequence length="353" mass="39416">MQSYAREGYSSAPPTFTIYDDDGLRAPNIRPPFPPDVTAGDLAELALSKNKLGKPAKPANAFIAYRTVFHRYLKDSGRYLTMPRVSSMSKLAWHEEDDRVKSYYKSLSRDAKNIYIMRLASEQSAVTMKRSDSSSTIATDFTPDINSSSIHHSPFIQHGDELAIYSSTEESILTGNIMPLVGEIIRRDELCIHDGGTSDGMQVDEATTQGTNMIGNIIIDQAHMDSINVPHDIPQDISQNMVHGMSHDMPHDMAQDMAHNMAHDIAHDIAHDMTQEMTQGILQSSISSHNNYQGQSFYLIQPHLQASHDQPIYLTDDNLRDPAVLALISRIDQLERVNDIVMQQLVYGYGPQG</sequence>